<dbReference type="Proteomes" id="UP000077469">
    <property type="component" value="Chromosome"/>
</dbReference>
<reference evidence="1 2" key="1">
    <citation type="submission" date="2014-01" db="EMBL/GenBank/DDBJ databases">
        <title>Genome sequencing of Thermotog hypogea.</title>
        <authorList>
            <person name="Zhang X."/>
            <person name="Alvare G."/>
            <person name="Fristensky B."/>
            <person name="Chen L."/>
            <person name="Suen T."/>
            <person name="Chen Q."/>
            <person name="Ma K."/>
        </authorList>
    </citation>
    <scope>NUCLEOTIDE SEQUENCE [LARGE SCALE GENOMIC DNA]</scope>
    <source>
        <strain evidence="1 2">DSM 11164</strain>
    </source>
</reference>
<dbReference type="STRING" id="1123384.AJ81_07390"/>
<dbReference type="PaxDb" id="1123384-AJ81_07390"/>
<keyword evidence="2" id="KW-1185">Reference proteome</keyword>
<dbReference type="KEGG" id="phy:AJ81_07390"/>
<dbReference type="AlphaFoldDB" id="A0A0X1KU97"/>
<proteinExistence type="predicted"/>
<sequence length="53" mass="6344">MLEYMLAKIRHDQLIREAEKERMLREARQLKVLYGSNAQQEQVEKERKAAVKS</sequence>
<dbReference type="PATRIC" id="fig|1123384.7.peg.1482"/>
<name>A0A0X1KU97_9THEM</name>
<gene>
    <name evidence="1" type="ORF">AJ81_07390</name>
</gene>
<accession>A0A0X1KU97</accession>
<dbReference type="EMBL" id="CP007141">
    <property type="protein sequence ID" value="AJC74821.1"/>
    <property type="molecule type" value="Genomic_DNA"/>
</dbReference>
<evidence type="ECO:0000313" key="2">
    <source>
        <dbReference type="Proteomes" id="UP000077469"/>
    </source>
</evidence>
<evidence type="ECO:0000313" key="1">
    <source>
        <dbReference type="EMBL" id="AJC74821.1"/>
    </source>
</evidence>
<dbReference type="RefSeq" id="WP_154655778.1">
    <property type="nucleotide sequence ID" value="NC_022795.1"/>
</dbReference>
<protein>
    <submittedName>
        <fullName evidence="1">Uncharacterized protein</fullName>
    </submittedName>
</protein>
<organism evidence="1 2">
    <name type="scientific">Pseudothermotoga hypogea DSM 11164 = NBRC 106472</name>
    <dbReference type="NCBI Taxonomy" id="1123384"/>
    <lineage>
        <taxon>Bacteria</taxon>
        <taxon>Thermotogati</taxon>
        <taxon>Thermotogota</taxon>
        <taxon>Thermotogae</taxon>
        <taxon>Thermotogales</taxon>
        <taxon>Thermotogaceae</taxon>
        <taxon>Pseudothermotoga</taxon>
    </lineage>
</organism>